<proteinExistence type="predicted"/>
<protein>
    <submittedName>
        <fullName evidence="1">Uncharacterized protein</fullName>
    </submittedName>
</protein>
<reference evidence="1 2" key="1">
    <citation type="submission" date="2020-04" db="EMBL/GenBank/DDBJ databases">
        <title>Plant Genome Project.</title>
        <authorList>
            <person name="Zhang R.-G."/>
        </authorList>
    </citation>
    <scope>NUCLEOTIDE SEQUENCE [LARGE SCALE GENOMIC DNA]</scope>
    <source>
        <strain evidence="1">YNK0</strain>
        <tissue evidence="1">Leaf</tissue>
    </source>
</reference>
<name>A0A834Z3M8_TETSI</name>
<dbReference type="OrthoDB" id="540004at2759"/>
<dbReference type="Proteomes" id="UP000655225">
    <property type="component" value="Unassembled WGS sequence"/>
</dbReference>
<dbReference type="EMBL" id="JABCRI010000010">
    <property type="protein sequence ID" value="KAF8399042.1"/>
    <property type="molecule type" value="Genomic_DNA"/>
</dbReference>
<gene>
    <name evidence="1" type="ORF">HHK36_014908</name>
</gene>
<dbReference type="AlphaFoldDB" id="A0A834Z3M8"/>
<sequence length="105" mass="11721">MIRVPKRLQQVQSFGLVTHLAPPARAHGNRTPTDRSSCNCCCLNQTPKPQLIFSHNFEPPQLFNCLDGILSSRFADLTGIDYSEGAIDLARNLADRDGFTFINFL</sequence>
<evidence type="ECO:0000313" key="1">
    <source>
        <dbReference type="EMBL" id="KAF8399042.1"/>
    </source>
</evidence>
<keyword evidence="2" id="KW-1185">Reference proteome</keyword>
<organism evidence="1 2">
    <name type="scientific">Tetracentron sinense</name>
    <name type="common">Spur-leaf</name>
    <dbReference type="NCBI Taxonomy" id="13715"/>
    <lineage>
        <taxon>Eukaryota</taxon>
        <taxon>Viridiplantae</taxon>
        <taxon>Streptophyta</taxon>
        <taxon>Embryophyta</taxon>
        <taxon>Tracheophyta</taxon>
        <taxon>Spermatophyta</taxon>
        <taxon>Magnoliopsida</taxon>
        <taxon>Trochodendrales</taxon>
        <taxon>Trochodendraceae</taxon>
        <taxon>Tetracentron</taxon>
    </lineage>
</organism>
<accession>A0A834Z3M8</accession>
<evidence type="ECO:0000313" key="2">
    <source>
        <dbReference type="Proteomes" id="UP000655225"/>
    </source>
</evidence>
<comment type="caution">
    <text evidence="1">The sequence shown here is derived from an EMBL/GenBank/DDBJ whole genome shotgun (WGS) entry which is preliminary data.</text>
</comment>